<sequence>MFGVTPEEVPFEKRSHWIATLPLRLFDLERGLQPEANGVISRVVNLARSRHALDIGVSYDHDFAEIPGVVDIWSLAILGGVTEGRIRNILSSGDGVLERIDQGLTAESAATWLKGRKEFFASIWQKPDEVLPEAPSPDFSDEVVFVPVAADGSFFHPGLARGGKFMIGAKGEEFQNSTFEEALSALQKMATPRWRRPNESGNWGIVSGRDWKRIERRELMSM</sequence>
<protein>
    <submittedName>
        <fullName evidence="1">Uncharacterized protein</fullName>
    </submittedName>
</protein>
<dbReference type="eggNOG" id="COG1396">
    <property type="taxonomic scope" value="Bacteria"/>
</dbReference>
<dbReference type="EMBL" id="AUND01000015">
    <property type="protein sequence ID" value="KEO53440.1"/>
    <property type="molecule type" value="Genomic_DNA"/>
</dbReference>
<reference evidence="1 2" key="1">
    <citation type="submission" date="2013-07" db="EMBL/GenBank/DDBJ databases">
        <title>Thioclava pacifica DSM 10166 Genome Sequencing.</title>
        <authorList>
            <person name="Lai Q."/>
            <person name="Shao Z."/>
        </authorList>
    </citation>
    <scope>NUCLEOTIDE SEQUENCE [LARGE SCALE GENOMIC DNA]</scope>
    <source>
        <strain evidence="1 2">DSM 10166</strain>
    </source>
</reference>
<name>A0A074JC65_9RHOB</name>
<evidence type="ECO:0000313" key="1">
    <source>
        <dbReference type="EMBL" id="KEO53440.1"/>
    </source>
</evidence>
<gene>
    <name evidence="1" type="ORF">TP2_17775</name>
</gene>
<accession>A0A074JC65</accession>
<evidence type="ECO:0000313" key="2">
    <source>
        <dbReference type="Proteomes" id="UP000027432"/>
    </source>
</evidence>
<keyword evidence="2" id="KW-1185">Reference proteome</keyword>
<organism evidence="1 2">
    <name type="scientific">Thioclava pacifica DSM 10166</name>
    <dbReference type="NCBI Taxonomy" id="1353537"/>
    <lineage>
        <taxon>Bacteria</taxon>
        <taxon>Pseudomonadati</taxon>
        <taxon>Pseudomonadota</taxon>
        <taxon>Alphaproteobacteria</taxon>
        <taxon>Rhodobacterales</taxon>
        <taxon>Paracoccaceae</taxon>
        <taxon>Thioclava</taxon>
    </lineage>
</organism>
<dbReference type="AlphaFoldDB" id="A0A074JC65"/>
<dbReference type="Proteomes" id="UP000027432">
    <property type="component" value="Unassembled WGS sequence"/>
</dbReference>
<proteinExistence type="predicted"/>
<comment type="caution">
    <text evidence="1">The sequence shown here is derived from an EMBL/GenBank/DDBJ whole genome shotgun (WGS) entry which is preliminary data.</text>
</comment>